<dbReference type="AlphaFoldDB" id="A0A9N8E0M2"/>
<feature type="compositionally biased region" description="Basic and acidic residues" evidence="4">
    <location>
        <begin position="162"/>
        <end position="188"/>
    </location>
</feature>
<dbReference type="PANTHER" id="PTHR15367">
    <property type="entry name" value="DNA-DIRECTED RNA POLYMERASE III"/>
    <property type="match status" value="1"/>
</dbReference>
<sequence>MSGRGRGRGRGRGAPPSGAKLLLMRSAQESGLGDQNLKSLTDITKPALFPEMPWNYQDHQSTNESKLKQSTYLINKGREIDHRIQNSAHWIRRSQTQVDVVRYQSDKKSHRGGSRQPVSVDVAVLEQMGKNLAADEAYTPADLVPNRRKKRSLEDGGTGGDDGDHKNKKPTLEELEHKERVRKREDAQRANNLEEEGENDGNLSDEVAPDDDEEEVEDYTKDYFASDDESAGDDGEAEATF</sequence>
<evidence type="ECO:0008006" key="7">
    <source>
        <dbReference type="Google" id="ProtNLM"/>
    </source>
</evidence>
<protein>
    <recommendedName>
        <fullName evidence="7">DNA-directed RNA polymerase III subunit</fullName>
    </recommendedName>
</protein>
<comment type="caution">
    <text evidence="5">The sequence shown here is derived from an EMBL/GenBank/DDBJ whole genome shotgun (WGS) entry which is preliminary data.</text>
</comment>
<keyword evidence="6" id="KW-1185">Reference proteome</keyword>
<feature type="compositionally biased region" description="Acidic residues" evidence="4">
    <location>
        <begin position="207"/>
        <end position="217"/>
    </location>
</feature>
<dbReference type="OrthoDB" id="47967at2759"/>
<feature type="compositionally biased region" description="Basic residues" evidence="4">
    <location>
        <begin position="1"/>
        <end position="11"/>
    </location>
</feature>
<dbReference type="PANTHER" id="PTHR15367:SF2">
    <property type="entry name" value="DNA-DIRECTED RNA POLYMERASE III SUBUNIT"/>
    <property type="match status" value="1"/>
</dbReference>
<reference evidence="5" key="1">
    <citation type="submission" date="2020-06" db="EMBL/GenBank/DDBJ databases">
        <authorList>
            <consortium name="Plant Systems Biology data submission"/>
        </authorList>
    </citation>
    <scope>NUCLEOTIDE SEQUENCE</scope>
    <source>
        <strain evidence="5">D6</strain>
    </source>
</reference>
<evidence type="ECO:0000256" key="4">
    <source>
        <dbReference type="SAM" id="MobiDB-lite"/>
    </source>
</evidence>
<evidence type="ECO:0000313" key="5">
    <source>
        <dbReference type="EMBL" id="CAB9512327.1"/>
    </source>
</evidence>
<dbReference type="GO" id="GO:0006383">
    <property type="term" value="P:transcription by RNA polymerase III"/>
    <property type="evidence" value="ECO:0007669"/>
    <property type="project" value="InterPro"/>
</dbReference>
<evidence type="ECO:0000256" key="2">
    <source>
        <dbReference type="ARBA" id="ARBA00008352"/>
    </source>
</evidence>
<dbReference type="GO" id="GO:0005666">
    <property type="term" value="C:RNA polymerase III complex"/>
    <property type="evidence" value="ECO:0007669"/>
    <property type="project" value="TreeGrafter"/>
</dbReference>
<proteinExistence type="inferred from homology"/>
<gene>
    <name evidence="5" type="ORF">SEMRO_530_G161120.1</name>
</gene>
<evidence type="ECO:0000313" key="6">
    <source>
        <dbReference type="Proteomes" id="UP001153069"/>
    </source>
</evidence>
<comment type="subcellular location">
    <subcellularLocation>
        <location evidence="1">Nucleus</location>
    </subcellularLocation>
</comment>
<evidence type="ECO:0000256" key="3">
    <source>
        <dbReference type="ARBA" id="ARBA00023242"/>
    </source>
</evidence>
<organism evidence="5 6">
    <name type="scientific">Seminavis robusta</name>
    <dbReference type="NCBI Taxonomy" id="568900"/>
    <lineage>
        <taxon>Eukaryota</taxon>
        <taxon>Sar</taxon>
        <taxon>Stramenopiles</taxon>
        <taxon>Ochrophyta</taxon>
        <taxon>Bacillariophyta</taxon>
        <taxon>Bacillariophyceae</taxon>
        <taxon>Bacillariophycidae</taxon>
        <taxon>Naviculales</taxon>
        <taxon>Naviculaceae</taxon>
        <taxon>Seminavis</taxon>
    </lineage>
</organism>
<keyword evidence="3" id="KW-0539">Nucleus</keyword>
<evidence type="ECO:0000256" key="1">
    <source>
        <dbReference type="ARBA" id="ARBA00004123"/>
    </source>
</evidence>
<feature type="region of interest" description="Disordered" evidence="4">
    <location>
        <begin position="136"/>
        <end position="241"/>
    </location>
</feature>
<accession>A0A9N8E0M2</accession>
<feature type="region of interest" description="Disordered" evidence="4">
    <location>
        <begin position="1"/>
        <end position="20"/>
    </location>
</feature>
<dbReference type="Proteomes" id="UP001153069">
    <property type="component" value="Unassembled WGS sequence"/>
</dbReference>
<feature type="compositionally biased region" description="Acidic residues" evidence="4">
    <location>
        <begin position="225"/>
        <end position="241"/>
    </location>
</feature>
<name>A0A9N8E0M2_9STRA</name>
<dbReference type="EMBL" id="CAICTM010000529">
    <property type="protein sequence ID" value="CAB9512327.1"/>
    <property type="molecule type" value="Genomic_DNA"/>
</dbReference>
<dbReference type="InterPro" id="IPR024661">
    <property type="entry name" value="RNA_pol_III_Rpc31"/>
</dbReference>
<comment type="similarity">
    <text evidence="2">Belongs to the eukaryotic RPC7 RNA polymerase subunit family.</text>
</comment>